<evidence type="ECO:0000259" key="6">
    <source>
        <dbReference type="PROSITE" id="PS50888"/>
    </source>
</evidence>
<feature type="region of interest" description="Disordered" evidence="5">
    <location>
        <begin position="1"/>
        <end position="57"/>
    </location>
</feature>
<proteinExistence type="predicted"/>
<dbReference type="GO" id="GO:0003700">
    <property type="term" value="F:DNA-binding transcription factor activity"/>
    <property type="evidence" value="ECO:0007669"/>
    <property type="project" value="InterPro"/>
</dbReference>
<dbReference type="CDD" id="cd11453">
    <property type="entry name" value="bHLH_AtBIM_like"/>
    <property type="match status" value="1"/>
</dbReference>
<keyword evidence="2" id="KW-0805">Transcription regulation</keyword>
<dbReference type="PANTHER" id="PTHR46412:SF9">
    <property type="entry name" value="TRANSCRIPTION FACTOR BIM3"/>
    <property type="match status" value="1"/>
</dbReference>
<dbReference type="PANTHER" id="PTHR46412">
    <property type="entry name" value="BES1-INTERACTING MYC-LIKE PROTEIN"/>
    <property type="match status" value="1"/>
</dbReference>
<accession>A0A5N6QWH4</accession>
<dbReference type="GO" id="GO:0046983">
    <property type="term" value="F:protein dimerization activity"/>
    <property type="evidence" value="ECO:0007669"/>
    <property type="project" value="InterPro"/>
</dbReference>
<reference evidence="7 8" key="1">
    <citation type="submission" date="2019-06" db="EMBL/GenBank/DDBJ databases">
        <title>A chromosomal-level reference genome of Carpinus fangiana (Coryloideae, Betulaceae).</title>
        <authorList>
            <person name="Yang X."/>
            <person name="Wang Z."/>
            <person name="Zhang L."/>
            <person name="Hao G."/>
            <person name="Liu J."/>
            <person name="Yang Y."/>
        </authorList>
    </citation>
    <scope>NUCLEOTIDE SEQUENCE [LARGE SCALE GENOMIC DNA]</scope>
    <source>
        <strain evidence="7">Cfa_2016G</strain>
        <tissue evidence="7">Leaf</tissue>
    </source>
</reference>
<evidence type="ECO:0000256" key="3">
    <source>
        <dbReference type="ARBA" id="ARBA00023163"/>
    </source>
</evidence>
<protein>
    <recommendedName>
        <fullName evidence="6">BHLH domain-containing protein</fullName>
    </recommendedName>
</protein>
<dbReference type="EMBL" id="CM017323">
    <property type="protein sequence ID" value="KAE8021846.1"/>
    <property type="molecule type" value="Genomic_DNA"/>
</dbReference>
<dbReference type="Gene3D" id="4.10.280.10">
    <property type="entry name" value="Helix-loop-helix DNA-binding domain"/>
    <property type="match status" value="1"/>
</dbReference>
<dbReference type="PROSITE" id="PS50888">
    <property type="entry name" value="BHLH"/>
    <property type="match status" value="1"/>
</dbReference>
<dbReference type="SUPFAM" id="SSF47459">
    <property type="entry name" value="HLH, helix-loop-helix DNA-binding domain"/>
    <property type="match status" value="1"/>
</dbReference>
<dbReference type="InterPro" id="IPR011598">
    <property type="entry name" value="bHLH_dom"/>
</dbReference>
<dbReference type="GO" id="GO:0005634">
    <property type="term" value="C:nucleus"/>
    <property type="evidence" value="ECO:0007669"/>
    <property type="project" value="UniProtKB-SubCell"/>
</dbReference>
<sequence length="342" mass="37792">MVKSAKSHDSDDDEFDDVVPRHSSSSLSVRADGNSREQRTTAHRSKHSETEQRRRSKINERFQILRDIIPQNDQKRDKASFLLEVIEYIQFLQEKLNVYEGPYHDWSKEPKKLIPWRNHHGPAENLSDHSQVIKNGFGIENNVVPPAVLTKAQSSPESELGTTAVFKALDHPTGSAIPAVPSNVQMKPNMFDPVVRGGVPTHSLQESVSDAENAPTQTQTQSQWWYGRPYATEHTVPSNTLHEQEELAVHSGSDSTSSAYSQGILNSLTQALQSSGVDLSQASISVQINVGKPANSGLIGTASDSKDHEKQSLNYQVIAHTSVGSCSNESDLAHKRLRTEES</sequence>
<evidence type="ECO:0000256" key="5">
    <source>
        <dbReference type="SAM" id="MobiDB-lite"/>
    </source>
</evidence>
<dbReference type="AlphaFoldDB" id="A0A5N6QWH4"/>
<feature type="domain" description="BHLH" evidence="6">
    <location>
        <begin position="42"/>
        <end position="92"/>
    </location>
</feature>
<keyword evidence="8" id="KW-1185">Reference proteome</keyword>
<dbReference type="OrthoDB" id="690068at2759"/>
<feature type="compositionally biased region" description="Basic and acidic residues" evidence="5">
    <location>
        <begin position="47"/>
        <end position="57"/>
    </location>
</feature>
<evidence type="ECO:0000313" key="7">
    <source>
        <dbReference type="EMBL" id="KAE8021846.1"/>
    </source>
</evidence>
<dbReference type="InterPro" id="IPR044295">
    <property type="entry name" value="BIM1/2/3"/>
</dbReference>
<dbReference type="SMART" id="SM00353">
    <property type="entry name" value="HLH"/>
    <property type="match status" value="1"/>
</dbReference>
<organism evidence="7 8">
    <name type="scientific">Carpinus fangiana</name>
    <dbReference type="NCBI Taxonomy" id="176857"/>
    <lineage>
        <taxon>Eukaryota</taxon>
        <taxon>Viridiplantae</taxon>
        <taxon>Streptophyta</taxon>
        <taxon>Embryophyta</taxon>
        <taxon>Tracheophyta</taxon>
        <taxon>Spermatophyta</taxon>
        <taxon>Magnoliopsida</taxon>
        <taxon>eudicotyledons</taxon>
        <taxon>Gunneridae</taxon>
        <taxon>Pentapetalae</taxon>
        <taxon>rosids</taxon>
        <taxon>fabids</taxon>
        <taxon>Fagales</taxon>
        <taxon>Betulaceae</taxon>
        <taxon>Carpinus</taxon>
    </lineage>
</organism>
<dbReference type="Pfam" id="PF00010">
    <property type="entry name" value="HLH"/>
    <property type="match status" value="1"/>
</dbReference>
<evidence type="ECO:0000313" key="8">
    <source>
        <dbReference type="Proteomes" id="UP000327013"/>
    </source>
</evidence>
<keyword evidence="4" id="KW-0539">Nucleus</keyword>
<dbReference type="InterPro" id="IPR036638">
    <property type="entry name" value="HLH_DNA-bd_sf"/>
</dbReference>
<dbReference type="Proteomes" id="UP000327013">
    <property type="component" value="Chromosome 3"/>
</dbReference>
<keyword evidence="3" id="KW-0804">Transcription</keyword>
<evidence type="ECO:0000256" key="2">
    <source>
        <dbReference type="ARBA" id="ARBA00023015"/>
    </source>
</evidence>
<dbReference type="GO" id="GO:0006351">
    <property type="term" value="P:DNA-templated transcription"/>
    <property type="evidence" value="ECO:0007669"/>
    <property type="project" value="InterPro"/>
</dbReference>
<evidence type="ECO:0000256" key="1">
    <source>
        <dbReference type="ARBA" id="ARBA00004123"/>
    </source>
</evidence>
<comment type="subcellular location">
    <subcellularLocation>
        <location evidence="1">Nucleus</location>
    </subcellularLocation>
</comment>
<gene>
    <name evidence="7" type="ORF">FH972_007701</name>
</gene>
<name>A0A5N6QWH4_9ROSI</name>
<evidence type="ECO:0000256" key="4">
    <source>
        <dbReference type="ARBA" id="ARBA00023242"/>
    </source>
</evidence>